<sequence length="823" mass="88933">MTRLAEGAGFTALGEALCGRRDADSFSLEEIAAERLRLAIGDPSASPLDLALLVRHALLAEGARQGGGEAVWLPRPKKRACSDEVLALAGLEPIGADRVRARPWRPGWLADSDPDPDRLAAASIPRRFEAAGPPPDPFISQLGYATYRSVGQRAAVRSALLTPEGRTLAIDLPTGEGKSAIFHAIDAVGFASAPIPANEGVTLVVVPTVALAYDHENNVRAERTDPLAYVGDNAERRAAIIERLSTQQTGLVFCAPEAACGSLRGTLISLAEAGRLKALVLDEAHLVDAWGTGFRPEFQSLAGLRAELLAACPAGARIRTLLLSATLTPETLDTLEVLFARPERLELLSAAQVRPEPAYVVAPQTDATSRNLRVEEAILRLPRPMILYVTKVADAVAWAHRFAALGLSRFAAFHGDTPDNERAATLKRWSKGELDLVVATSAFGLGIDYPQVRAVVHGCVPETFDRFYQEVGRGGRDGRTSLSLLLPSHSDVKLARGLNRERVITVRRGLERWRSMFEHPQTRHLGDKRFKLRLDVAPGPGIDDIDLVGERSLQWNARVLTLMARCGLLRMVGGVRGESSEDGVFETVEILDDQHLLEEIWDRKVEPVRGQIARARSRNLALMVRHLRGGECPASLIEELYGASRILKGCSNCQICRADPARAQMDALPLEPAAVWPAPALSSTLSGLLSDGEFVVTFDATATGAYASRRMAAALSGLTQGGMRVFRLVGDTPPVFERGLADLATRPVFLSRSATSATSRLPPGPEVVIVGETPWRLSPPGRDPRILILPSGAADPDRPGEGLLDRYNRVSMTLDTLLERLST</sequence>
<dbReference type="NCBIfam" id="NF041063">
    <property type="entry name" value="DpdF"/>
    <property type="match status" value="1"/>
</dbReference>
<feature type="domain" description="Helicase C-terminal" evidence="6">
    <location>
        <begin position="373"/>
        <end position="521"/>
    </location>
</feature>
<dbReference type="Pfam" id="PF00270">
    <property type="entry name" value="DEAD"/>
    <property type="match status" value="1"/>
</dbReference>
<dbReference type="PROSITE" id="PS51192">
    <property type="entry name" value="HELICASE_ATP_BIND_1"/>
    <property type="match status" value="1"/>
</dbReference>
<keyword evidence="4" id="KW-0413">Isomerase</keyword>
<comment type="caution">
    <text evidence="7">The sequence shown here is derived from an EMBL/GenBank/DDBJ whole genome shotgun (WGS) entry which is preliminary data.</text>
</comment>
<dbReference type="PROSITE" id="PS51194">
    <property type="entry name" value="HELICASE_CTER"/>
    <property type="match status" value="1"/>
</dbReference>
<evidence type="ECO:0000259" key="5">
    <source>
        <dbReference type="PROSITE" id="PS51192"/>
    </source>
</evidence>
<dbReference type="EMBL" id="BANB01000009">
    <property type="protein sequence ID" value="GAN75851.1"/>
    <property type="molecule type" value="Genomic_DNA"/>
</dbReference>
<dbReference type="InterPro" id="IPR011545">
    <property type="entry name" value="DEAD/DEAH_box_helicase_dom"/>
</dbReference>
<dbReference type="Gene3D" id="3.40.50.300">
    <property type="entry name" value="P-loop containing nucleotide triphosphate hydrolases"/>
    <property type="match status" value="2"/>
</dbReference>
<feature type="domain" description="Helicase ATP-binding" evidence="5">
    <location>
        <begin position="159"/>
        <end position="345"/>
    </location>
</feature>
<dbReference type="Pfam" id="PF00271">
    <property type="entry name" value="Helicase_C"/>
    <property type="match status" value="1"/>
</dbReference>
<evidence type="ECO:0000256" key="3">
    <source>
        <dbReference type="ARBA" id="ARBA00023125"/>
    </source>
</evidence>
<accession>A0A0D6P3D3</accession>
<dbReference type="GO" id="GO:0043138">
    <property type="term" value="F:3'-5' DNA helicase activity"/>
    <property type="evidence" value="ECO:0007669"/>
    <property type="project" value="TreeGrafter"/>
</dbReference>
<evidence type="ECO:0000313" key="7">
    <source>
        <dbReference type="EMBL" id="GAN75851.1"/>
    </source>
</evidence>
<dbReference type="AlphaFoldDB" id="A0A0D6P3D3"/>
<dbReference type="OrthoDB" id="9760034at2"/>
<dbReference type="InterPro" id="IPR014001">
    <property type="entry name" value="Helicase_ATP-bd"/>
</dbReference>
<dbReference type="SUPFAM" id="SSF52540">
    <property type="entry name" value="P-loop containing nucleoside triphosphate hydrolases"/>
    <property type="match status" value="1"/>
</dbReference>
<dbReference type="GO" id="GO:0005524">
    <property type="term" value="F:ATP binding"/>
    <property type="evidence" value="ECO:0007669"/>
    <property type="project" value="UniProtKB-KW"/>
</dbReference>
<evidence type="ECO:0000256" key="2">
    <source>
        <dbReference type="ARBA" id="ARBA00022840"/>
    </source>
</evidence>
<name>A0A0D6P3D3_9PROT</name>
<dbReference type="Proteomes" id="UP000032680">
    <property type="component" value="Unassembled WGS sequence"/>
</dbReference>
<keyword evidence="7" id="KW-0347">Helicase</keyword>
<dbReference type="InterPro" id="IPR001650">
    <property type="entry name" value="Helicase_C-like"/>
</dbReference>
<keyword evidence="2" id="KW-0067">ATP-binding</keyword>
<dbReference type="SMART" id="SM00487">
    <property type="entry name" value="DEXDc"/>
    <property type="match status" value="1"/>
</dbReference>
<evidence type="ECO:0000259" key="6">
    <source>
        <dbReference type="PROSITE" id="PS51194"/>
    </source>
</evidence>
<dbReference type="SMART" id="SM00490">
    <property type="entry name" value="HELICc"/>
    <property type="match status" value="1"/>
</dbReference>
<protein>
    <submittedName>
        <fullName evidence="7">Helicase</fullName>
    </submittedName>
</protein>
<evidence type="ECO:0000313" key="8">
    <source>
        <dbReference type="Proteomes" id="UP000032680"/>
    </source>
</evidence>
<dbReference type="GO" id="GO:0005737">
    <property type="term" value="C:cytoplasm"/>
    <property type="evidence" value="ECO:0007669"/>
    <property type="project" value="TreeGrafter"/>
</dbReference>
<evidence type="ECO:0000256" key="1">
    <source>
        <dbReference type="ARBA" id="ARBA00022741"/>
    </source>
</evidence>
<organism evidence="7 8">
    <name type="scientific">Acidisphaera rubrifaciens HS-AP3</name>
    <dbReference type="NCBI Taxonomy" id="1231350"/>
    <lineage>
        <taxon>Bacteria</taxon>
        <taxon>Pseudomonadati</taxon>
        <taxon>Pseudomonadota</taxon>
        <taxon>Alphaproteobacteria</taxon>
        <taxon>Acetobacterales</taxon>
        <taxon>Acetobacteraceae</taxon>
        <taxon>Acidisphaera</taxon>
    </lineage>
</organism>
<dbReference type="RefSeq" id="WP_084623047.1">
    <property type="nucleotide sequence ID" value="NZ_BANB01000009.1"/>
</dbReference>
<evidence type="ECO:0000256" key="4">
    <source>
        <dbReference type="ARBA" id="ARBA00023235"/>
    </source>
</evidence>
<keyword evidence="8" id="KW-1185">Reference proteome</keyword>
<dbReference type="GO" id="GO:0005694">
    <property type="term" value="C:chromosome"/>
    <property type="evidence" value="ECO:0007669"/>
    <property type="project" value="TreeGrafter"/>
</dbReference>
<dbReference type="GO" id="GO:0003677">
    <property type="term" value="F:DNA binding"/>
    <property type="evidence" value="ECO:0007669"/>
    <property type="project" value="UniProtKB-KW"/>
</dbReference>
<dbReference type="GO" id="GO:0000724">
    <property type="term" value="P:double-strand break repair via homologous recombination"/>
    <property type="evidence" value="ECO:0007669"/>
    <property type="project" value="TreeGrafter"/>
</dbReference>
<dbReference type="PANTHER" id="PTHR13710">
    <property type="entry name" value="DNA HELICASE RECQ FAMILY MEMBER"/>
    <property type="match status" value="1"/>
</dbReference>
<gene>
    <name evidence="7" type="ORF">Asru_0009_44</name>
</gene>
<keyword evidence="7" id="KW-0378">Hydrolase</keyword>
<dbReference type="InterPro" id="IPR027417">
    <property type="entry name" value="P-loop_NTPase"/>
</dbReference>
<reference evidence="7 8" key="1">
    <citation type="submission" date="2012-11" db="EMBL/GenBank/DDBJ databases">
        <title>Whole genome sequence of Acidisphaera rubrifaciens HS-AP3.</title>
        <authorList>
            <person name="Azuma Y."/>
            <person name="Higashiura N."/>
            <person name="Hirakawa H."/>
            <person name="Matsushita K."/>
        </authorList>
    </citation>
    <scope>NUCLEOTIDE SEQUENCE [LARGE SCALE GENOMIC DNA]</scope>
    <source>
        <strain evidence="7 8">HS-AP3</strain>
    </source>
</reference>
<keyword evidence="1" id="KW-0547">Nucleotide-binding</keyword>
<keyword evidence="3" id="KW-0238">DNA-binding</keyword>
<dbReference type="PANTHER" id="PTHR13710:SF153">
    <property type="entry name" value="RECQ-LIKE DNA HELICASE BLM"/>
    <property type="match status" value="1"/>
</dbReference>
<proteinExistence type="predicted"/>
<dbReference type="GO" id="GO:0009378">
    <property type="term" value="F:four-way junction helicase activity"/>
    <property type="evidence" value="ECO:0007669"/>
    <property type="project" value="TreeGrafter"/>
</dbReference>